<reference evidence="2 3" key="1">
    <citation type="submission" date="2019-12" db="EMBL/GenBank/DDBJ databases">
        <title>Bacillus toyonensis BV-17 genome.</title>
        <authorList>
            <person name="Chen J."/>
        </authorList>
    </citation>
    <scope>NUCLEOTIDE SEQUENCE [LARGE SCALE GENOMIC DNA]</scope>
    <source>
        <strain evidence="2 3">BV-17</strain>
    </source>
</reference>
<evidence type="ECO:0000313" key="2">
    <source>
        <dbReference type="EMBL" id="QHA15722.1"/>
    </source>
</evidence>
<name>A0ABX6G1G9_9BACI</name>
<keyword evidence="1" id="KW-1133">Transmembrane helix</keyword>
<organism evidence="2 3">
    <name type="scientific">Bacillus toyonensis</name>
    <dbReference type="NCBI Taxonomy" id="155322"/>
    <lineage>
        <taxon>Bacteria</taxon>
        <taxon>Bacillati</taxon>
        <taxon>Bacillota</taxon>
        <taxon>Bacilli</taxon>
        <taxon>Bacillales</taxon>
        <taxon>Bacillaceae</taxon>
        <taxon>Bacillus</taxon>
        <taxon>Bacillus cereus group</taxon>
    </lineage>
</organism>
<keyword evidence="1" id="KW-0472">Membrane</keyword>
<dbReference type="Proteomes" id="UP000440820">
    <property type="component" value="Chromosome"/>
</dbReference>
<keyword evidence="3" id="KW-1185">Reference proteome</keyword>
<keyword evidence="1" id="KW-0812">Transmembrane</keyword>
<feature type="transmembrane region" description="Helical" evidence="1">
    <location>
        <begin position="28"/>
        <end position="50"/>
    </location>
</feature>
<evidence type="ECO:0000256" key="1">
    <source>
        <dbReference type="SAM" id="Phobius"/>
    </source>
</evidence>
<dbReference type="RefSeq" id="WP_002037818.1">
    <property type="nucleotide sequence ID" value="NZ_CP126520.1"/>
</dbReference>
<evidence type="ECO:0008006" key="4">
    <source>
        <dbReference type="Google" id="ProtNLM"/>
    </source>
</evidence>
<evidence type="ECO:0000313" key="3">
    <source>
        <dbReference type="Proteomes" id="UP000440820"/>
    </source>
</evidence>
<proteinExistence type="predicted"/>
<accession>A0ABX6G1G9</accession>
<dbReference type="EMBL" id="CP047044">
    <property type="protein sequence ID" value="QHA15722.1"/>
    <property type="molecule type" value="Genomic_DNA"/>
</dbReference>
<gene>
    <name evidence="2" type="ORF">GPA05_01195</name>
</gene>
<sequence length="51" mass="6004">MKIVRDLVRREKNGMRKEEVVRFPIKDFCSYFTVAVVCIGLFDIITNLIVK</sequence>
<protein>
    <recommendedName>
        <fullName evidence="4">Iron ABC transporter permease</fullName>
    </recommendedName>
</protein>